<dbReference type="InterPro" id="IPR035906">
    <property type="entry name" value="MetI-like_sf"/>
</dbReference>
<evidence type="ECO:0000256" key="2">
    <source>
        <dbReference type="ARBA" id="ARBA00022448"/>
    </source>
</evidence>
<feature type="transmembrane region" description="Helical" evidence="7">
    <location>
        <begin position="233"/>
        <end position="253"/>
    </location>
</feature>
<organism evidence="9 10">
    <name type="scientific">Rhizobium mayense</name>
    <dbReference type="NCBI Taxonomy" id="1312184"/>
    <lineage>
        <taxon>Bacteria</taxon>
        <taxon>Pseudomonadati</taxon>
        <taxon>Pseudomonadota</taxon>
        <taxon>Alphaproteobacteria</taxon>
        <taxon>Hyphomicrobiales</taxon>
        <taxon>Rhizobiaceae</taxon>
        <taxon>Rhizobium/Agrobacterium group</taxon>
        <taxon>Rhizobium</taxon>
    </lineage>
</organism>
<evidence type="ECO:0000259" key="8">
    <source>
        <dbReference type="PROSITE" id="PS50928"/>
    </source>
</evidence>
<evidence type="ECO:0000256" key="3">
    <source>
        <dbReference type="ARBA" id="ARBA00022475"/>
    </source>
</evidence>
<evidence type="ECO:0000313" key="9">
    <source>
        <dbReference type="EMBL" id="MDL2398010.1"/>
    </source>
</evidence>
<evidence type="ECO:0000256" key="4">
    <source>
        <dbReference type="ARBA" id="ARBA00022692"/>
    </source>
</evidence>
<keyword evidence="2 7" id="KW-0813">Transport</keyword>
<dbReference type="Gene3D" id="1.10.3720.10">
    <property type="entry name" value="MetI-like"/>
    <property type="match status" value="1"/>
</dbReference>
<dbReference type="InterPro" id="IPR000515">
    <property type="entry name" value="MetI-like"/>
</dbReference>
<gene>
    <name evidence="9" type="ORF">PY649_03815</name>
</gene>
<dbReference type="CDD" id="cd06261">
    <property type="entry name" value="TM_PBP2"/>
    <property type="match status" value="1"/>
</dbReference>
<evidence type="ECO:0000313" key="10">
    <source>
        <dbReference type="Proteomes" id="UP001172645"/>
    </source>
</evidence>
<dbReference type="EMBL" id="JARFYM010000002">
    <property type="protein sequence ID" value="MDL2398010.1"/>
    <property type="molecule type" value="Genomic_DNA"/>
</dbReference>
<dbReference type="RefSeq" id="WP_285866829.1">
    <property type="nucleotide sequence ID" value="NZ_JARFYM010000002.1"/>
</dbReference>
<feature type="transmembrane region" description="Helical" evidence="7">
    <location>
        <begin position="183"/>
        <end position="204"/>
    </location>
</feature>
<feature type="domain" description="ABC transmembrane type-1" evidence="8">
    <location>
        <begin position="77"/>
        <end position="257"/>
    </location>
</feature>
<keyword evidence="10" id="KW-1185">Reference proteome</keyword>
<dbReference type="PROSITE" id="PS50928">
    <property type="entry name" value="ABC_TM1"/>
    <property type="match status" value="1"/>
</dbReference>
<proteinExistence type="inferred from homology"/>
<feature type="transmembrane region" description="Helical" evidence="7">
    <location>
        <begin position="116"/>
        <end position="137"/>
    </location>
</feature>
<comment type="similarity">
    <text evidence="7">Belongs to the binding-protein-dependent transport system permease family.</text>
</comment>
<accession>A0ABT7JNT7</accession>
<comment type="subcellular location">
    <subcellularLocation>
        <location evidence="1 7">Cell membrane</location>
        <topology evidence="1 7">Multi-pass membrane protein</topology>
    </subcellularLocation>
</comment>
<keyword evidence="4 7" id="KW-0812">Transmembrane</keyword>
<name>A0ABT7JNT7_9HYPH</name>
<reference evidence="9" key="1">
    <citation type="submission" date="2023-06" db="EMBL/GenBank/DDBJ databases">
        <title>Phylogenetic Diversity of Rhizobium strains.</title>
        <authorList>
            <person name="Moura F.T."/>
            <person name="Helene L.C.F."/>
            <person name="Hungria M."/>
        </authorList>
    </citation>
    <scope>NUCLEOTIDE SEQUENCE</scope>
    <source>
        <strain evidence="9">CCGE526</strain>
    </source>
</reference>
<evidence type="ECO:0000256" key="7">
    <source>
        <dbReference type="RuleBase" id="RU363032"/>
    </source>
</evidence>
<protein>
    <submittedName>
        <fullName evidence="9">ABC transporter permease</fullName>
    </submittedName>
</protein>
<evidence type="ECO:0000256" key="1">
    <source>
        <dbReference type="ARBA" id="ARBA00004651"/>
    </source>
</evidence>
<keyword evidence="6 7" id="KW-0472">Membrane</keyword>
<dbReference type="Pfam" id="PF00528">
    <property type="entry name" value="BPD_transp_1"/>
    <property type="match status" value="1"/>
</dbReference>
<feature type="transmembrane region" description="Helical" evidence="7">
    <location>
        <begin position="84"/>
        <end position="104"/>
    </location>
</feature>
<dbReference type="SUPFAM" id="SSF161098">
    <property type="entry name" value="MetI-like"/>
    <property type="match status" value="1"/>
</dbReference>
<comment type="caution">
    <text evidence="9">The sequence shown here is derived from an EMBL/GenBank/DDBJ whole genome shotgun (WGS) entry which is preliminary data.</text>
</comment>
<feature type="transmembrane region" description="Helical" evidence="7">
    <location>
        <begin position="143"/>
        <end position="162"/>
    </location>
</feature>
<sequence length="272" mass="30066">MTAFLETAGHAGLHPAQPWRKRLIIAGTGLILPLVLIVLWWIASARGWLPEQILPPPNYVYQTARDMIVSGELLYHTGVSLRRVVIGFALGASAGLVLGIAMGLSERVEDYVKPLFLAFAQIPTLGWIPLLMLLVGIEETLKIIIIAKGAIVPMALNTFTGIRGVSPKYLEVGRALRFSRWQTLRLVVLPGAVPAMFTGIRYGLTHSWTSLVGVELLASSEGLGYLLVWGRQMFWLDTVIVAMIAIGLVGFIMDKSLDRTETLIQRWKRQEI</sequence>
<evidence type="ECO:0000256" key="5">
    <source>
        <dbReference type="ARBA" id="ARBA00022989"/>
    </source>
</evidence>
<keyword evidence="5 7" id="KW-1133">Transmembrane helix</keyword>
<feature type="transmembrane region" description="Helical" evidence="7">
    <location>
        <begin position="23"/>
        <end position="43"/>
    </location>
</feature>
<keyword evidence="3" id="KW-1003">Cell membrane</keyword>
<evidence type="ECO:0000256" key="6">
    <source>
        <dbReference type="ARBA" id="ARBA00023136"/>
    </source>
</evidence>
<dbReference type="Proteomes" id="UP001172645">
    <property type="component" value="Unassembled WGS sequence"/>
</dbReference>
<dbReference type="PANTHER" id="PTHR30151:SF38">
    <property type="entry name" value="ALIPHATIC SULFONATES TRANSPORT PERMEASE PROTEIN SSUC-RELATED"/>
    <property type="match status" value="1"/>
</dbReference>
<dbReference type="PANTHER" id="PTHR30151">
    <property type="entry name" value="ALKANE SULFONATE ABC TRANSPORTER-RELATED, MEMBRANE SUBUNIT"/>
    <property type="match status" value="1"/>
</dbReference>